<organism evidence="3 4">
    <name type="scientific">Alicyclobacillus dauci</name>
    <dbReference type="NCBI Taxonomy" id="1475485"/>
    <lineage>
        <taxon>Bacteria</taxon>
        <taxon>Bacillati</taxon>
        <taxon>Bacillota</taxon>
        <taxon>Bacilli</taxon>
        <taxon>Bacillales</taxon>
        <taxon>Alicyclobacillaceae</taxon>
        <taxon>Alicyclobacillus</taxon>
    </lineage>
</organism>
<gene>
    <name evidence="3" type="ORF">NZD86_15125</name>
</gene>
<dbReference type="SUPFAM" id="SSF53639">
    <property type="entry name" value="AraD/HMP-PK domain-like"/>
    <property type="match status" value="1"/>
</dbReference>
<dbReference type="Gene3D" id="3.40.225.10">
    <property type="entry name" value="Class II aldolase/adducin N-terminal domain"/>
    <property type="match status" value="1"/>
</dbReference>
<comment type="similarity">
    <text evidence="1">Belongs to the aldolase class II family.</text>
</comment>
<dbReference type="InterPro" id="IPR001303">
    <property type="entry name" value="Aldolase_II/adducin_N"/>
</dbReference>
<dbReference type="PANTHER" id="PTHR10672:SF3">
    <property type="entry name" value="PROTEIN HU-LI TAI SHAO"/>
    <property type="match status" value="1"/>
</dbReference>
<feature type="domain" description="Class II aldolase/adducin N-terminal" evidence="2">
    <location>
        <begin position="5"/>
        <end position="179"/>
    </location>
</feature>
<evidence type="ECO:0000259" key="2">
    <source>
        <dbReference type="SMART" id="SM01007"/>
    </source>
</evidence>
<keyword evidence="4" id="KW-1185">Reference proteome</keyword>
<evidence type="ECO:0000256" key="1">
    <source>
        <dbReference type="ARBA" id="ARBA00037961"/>
    </source>
</evidence>
<sequence length="237" mass="26566">MNHRVKLAETVRLFQALELFDMNGHVSLRTEDGFLTHGRQTARATVTVSDVIKVDWDGVLQEGNQEPPNEVYLHSEIYRARPDVNAIAHFHGHWTNILSLAGIPIRPVSSVTCGLGTEFPVYHDPDSISTVERGRAVAACLGESKIVILRAHGAIVTGQSLEEVLVASKYLEINSQRQVFARLLNPVAMLSTDEVERIGKSLWIPKNIEKSWVYYYEKAKRDGTLYGVFEEAPETVR</sequence>
<protein>
    <submittedName>
        <fullName evidence="3">Class II aldolase/adducin family protein</fullName>
    </submittedName>
</protein>
<dbReference type="EMBL" id="CP104064">
    <property type="protein sequence ID" value="WAH35601.1"/>
    <property type="molecule type" value="Genomic_DNA"/>
</dbReference>
<proteinExistence type="inferred from homology"/>
<dbReference type="SMART" id="SM01007">
    <property type="entry name" value="Aldolase_II"/>
    <property type="match status" value="1"/>
</dbReference>
<dbReference type="Pfam" id="PF00596">
    <property type="entry name" value="Aldolase_II"/>
    <property type="match status" value="1"/>
</dbReference>
<dbReference type="Proteomes" id="UP001164803">
    <property type="component" value="Chromosome"/>
</dbReference>
<name>A0ABY6YZR2_9BACL</name>
<dbReference type="InterPro" id="IPR036409">
    <property type="entry name" value="Aldolase_II/adducin_N_sf"/>
</dbReference>
<reference evidence="3" key="1">
    <citation type="submission" date="2022-08" db="EMBL/GenBank/DDBJ databases">
        <title>Alicyclobacillus dauci DSM2870, complete genome.</title>
        <authorList>
            <person name="Wang Q."/>
            <person name="Cai R."/>
            <person name="Wang Z."/>
        </authorList>
    </citation>
    <scope>NUCLEOTIDE SEQUENCE</scope>
    <source>
        <strain evidence="3">DSM 28700</strain>
    </source>
</reference>
<evidence type="ECO:0000313" key="4">
    <source>
        <dbReference type="Proteomes" id="UP001164803"/>
    </source>
</evidence>
<dbReference type="PANTHER" id="PTHR10672">
    <property type="entry name" value="ADDUCIN"/>
    <property type="match status" value="1"/>
</dbReference>
<dbReference type="InterPro" id="IPR051017">
    <property type="entry name" value="Aldolase-II_Adducin_sf"/>
</dbReference>
<dbReference type="RefSeq" id="WP_268042884.1">
    <property type="nucleotide sequence ID" value="NZ_CP104064.1"/>
</dbReference>
<accession>A0ABY6YZR2</accession>
<evidence type="ECO:0000313" key="3">
    <source>
        <dbReference type="EMBL" id="WAH35601.1"/>
    </source>
</evidence>